<accession>A0A6J4MJX0</accession>
<feature type="compositionally biased region" description="Low complexity" evidence="1">
    <location>
        <begin position="33"/>
        <end position="46"/>
    </location>
</feature>
<sequence length="46" mass="4842">WRPGTRSPPPPPSACWTPGATPSTPRSQRRPRAACSCRRPAGSAAT</sequence>
<dbReference type="EMBL" id="CADCUE010000290">
    <property type="protein sequence ID" value="CAA9361774.1"/>
    <property type="molecule type" value="Genomic_DNA"/>
</dbReference>
<evidence type="ECO:0000313" key="2">
    <source>
        <dbReference type="EMBL" id="CAA9361774.1"/>
    </source>
</evidence>
<reference evidence="2" key="1">
    <citation type="submission" date="2020-02" db="EMBL/GenBank/DDBJ databases">
        <authorList>
            <person name="Meier V. D."/>
        </authorList>
    </citation>
    <scope>NUCLEOTIDE SEQUENCE</scope>
    <source>
        <strain evidence="2">AVDCRST_MAG16</strain>
    </source>
</reference>
<proteinExistence type="predicted"/>
<gene>
    <name evidence="2" type="ORF">AVDCRST_MAG16-3110</name>
</gene>
<name>A0A6J4MJX0_9ACTN</name>
<evidence type="ECO:0000256" key="1">
    <source>
        <dbReference type="SAM" id="MobiDB-lite"/>
    </source>
</evidence>
<feature type="compositionally biased region" description="Low complexity" evidence="1">
    <location>
        <begin position="14"/>
        <end position="26"/>
    </location>
</feature>
<feature type="non-terminal residue" evidence="2">
    <location>
        <position position="46"/>
    </location>
</feature>
<feature type="compositionally biased region" description="Pro residues" evidence="1">
    <location>
        <begin position="1"/>
        <end position="13"/>
    </location>
</feature>
<feature type="region of interest" description="Disordered" evidence="1">
    <location>
        <begin position="1"/>
        <end position="46"/>
    </location>
</feature>
<feature type="non-terminal residue" evidence="2">
    <location>
        <position position="1"/>
    </location>
</feature>
<protein>
    <submittedName>
        <fullName evidence="2">Uncharacterized protein</fullName>
    </submittedName>
</protein>
<organism evidence="2">
    <name type="scientific">uncultured Frankineae bacterium</name>
    <dbReference type="NCBI Taxonomy" id="437475"/>
    <lineage>
        <taxon>Bacteria</taxon>
        <taxon>Bacillati</taxon>
        <taxon>Actinomycetota</taxon>
        <taxon>Actinomycetes</taxon>
        <taxon>Frankiales</taxon>
        <taxon>environmental samples</taxon>
    </lineage>
</organism>
<dbReference type="AlphaFoldDB" id="A0A6J4MJX0"/>